<reference evidence="7 8" key="1">
    <citation type="submission" date="2019-02" db="EMBL/GenBank/DDBJ databases">
        <title>Kribbella capetownensis sp. nov. and Kribbella speibonae sp. nov., isolated from soil.</title>
        <authorList>
            <person name="Curtis S.M."/>
            <person name="Norton I."/>
            <person name="Everest G.J."/>
            <person name="Meyers P.R."/>
        </authorList>
    </citation>
    <scope>NUCLEOTIDE SEQUENCE [LARGE SCALE GENOMIC DNA]</scope>
    <source>
        <strain evidence="7 8">KCTC 29219</strain>
    </source>
</reference>
<dbReference type="OrthoDB" id="2729535at2"/>
<dbReference type="GO" id="GO:0016020">
    <property type="term" value="C:membrane"/>
    <property type="evidence" value="ECO:0007669"/>
    <property type="project" value="UniProtKB-SubCell"/>
</dbReference>
<protein>
    <submittedName>
        <fullName evidence="7">Chloride channel protein</fullName>
    </submittedName>
</protein>
<dbReference type="CDD" id="cd00400">
    <property type="entry name" value="Voltage_gated_ClC"/>
    <property type="match status" value="1"/>
</dbReference>
<dbReference type="PANTHER" id="PTHR43427">
    <property type="entry name" value="CHLORIDE CHANNEL PROTEIN CLC-E"/>
    <property type="match status" value="1"/>
</dbReference>
<keyword evidence="3 6" id="KW-1133">Transmembrane helix</keyword>
<gene>
    <name evidence="7" type="ORF">E0H45_29230</name>
</gene>
<feature type="transmembrane region" description="Helical" evidence="6">
    <location>
        <begin position="213"/>
        <end position="237"/>
    </location>
</feature>
<comment type="caution">
    <text evidence="7">The sequence shown here is derived from an EMBL/GenBank/DDBJ whole genome shotgun (WGS) entry which is preliminary data.</text>
</comment>
<dbReference type="InterPro" id="IPR014743">
    <property type="entry name" value="Cl-channel_core"/>
</dbReference>
<feature type="transmembrane region" description="Helical" evidence="6">
    <location>
        <begin position="459"/>
        <end position="477"/>
    </location>
</feature>
<feature type="transmembrane region" description="Helical" evidence="6">
    <location>
        <begin position="497"/>
        <end position="515"/>
    </location>
</feature>
<feature type="transmembrane region" description="Helical" evidence="6">
    <location>
        <begin position="354"/>
        <end position="374"/>
    </location>
</feature>
<evidence type="ECO:0000313" key="7">
    <source>
        <dbReference type="EMBL" id="TCC06060.1"/>
    </source>
</evidence>
<organism evidence="7 8">
    <name type="scientific">Kribbella soli</name>
    <dbReference type="NCBI Taxonomy" id="1124743"/>
    <lineage>
        <taxon>Bacteria</taxon>
        <taxon>Bacillati</taxon>
        <taxon>Actinomycetota</taxon>
        <taxon>Actinomycetes</taxon>
        <taxon>Propionibacteriales</taxon>
        <taxon>Kribbellaceae</taxon>
        <taxon>Kribbella</taxon>
    </lineage>
</organism>
<evidence type="ECO:0000256" key="5">
    <source>
        <dbReference type="SAM" id="MobiDB-lite"/>
    </source>
</evidence>
<proteinExistence type="predicted"/>
<evidence type="ECO:0000313" key="8">
    <source>
        <dbReference type="Proteomes" id="UP000292346"/>
    </source>
</evidence>
<keyword evidence="8" id="KW-1185">Reference proteome</keyword>
<dbReference type="EMBL" id="SJJZ01000003">
    <property type="protein sequence ID" value="TCC06060.1"/>
    <property type="molecule type" value="Genomic_DNA"/>
</dbReference>
<evidence type="ECO:0000256" key="6">
    <source>
        <dbReference type="SAM" id="Phobius"/>
    </source>
</evidence>
<sequence length="624" mass="66164">MSIPCRPSFSACSRVTLTPAPWPNSSARWTLYHSIVATAVALSAYSGYLSAIPSNKAAPKISPSQLIFRNSCSDRPPMRRCLSTNVMARPPNSDWDATPVGVPPWPWMTERKPHRRWQSLLMIRRASQRLHHPSGMTRPPRPIRHPEIAVPKPATSCRHVAAKADRRTRSETAVPGIVSTEGGPHADQAEEPHLMSATSGSAPAPPFPQTPQFWVLMVNALGLGVFGACVALLFMGLIGLGDEWYTVSDPGWFGGQWWWLAVTAAAGVVVGLLRRWTHLPDKIPSLIDDLEHGHVDGRSVPGVVVVSAASLIGGASLGPEQALGAMGGGAAQWTARRRRLNDEDSQVNTRAGFAGAYGGLFSSTLIVVMLILEVSRPGGQRMAKTLAATIVSSSVSFAIYFVVAGAFFLDAYAVPAFTFEDWQLLAGLGLGLFAAMVVTLLGAVMKLAARMFGRLKVPAIVRPVIGGLVFGVVGVILPLTMFTGSDQLKTVLQTGETLGAGLLAALVIAKILTFAVCEASGFVGGPIFPALFVGGTAGVFVHQVFPDMPLGLAFTCMLAAVPGALVSAPFALVLLAAFMSQLGALQTAPVLIAVITAFLAVESVRYVAATRRRSNPQTSRKTNQ</sequence>
<evidence type="ECO:0000256" key="4">
    <source>
        <dbReference type="ARBA" id="ARBA00023136"/>
    </source>
</evidence>
<dbReference type="InterPro" id="IPR050368">
    <property type="entry name" value="ClC-type_chloride_channel"/>
</dbReference>
<feature type="transmembrane region" description="Helical" evidence="6">
    <location>
        <begin position="424"/>
        <end position="447"/>
    </location>
</feature>
<feature type="transmembrane region" description="Helical" evidence="6">
    <location>
        <begin position="590"/>
        <end position="608"/>
    </location>
</feature>
<evidence type="ECO:0000256" key="2">
    <source>
        <dbReference type="ARBA" id="ARBA00022692"/>
    </source>
</evidence>
<dbReference type="PANTHER" id="PTHR43427:SF12">
    <property type="entry name" value="CHLORIDE TRANSPORTER"/>
    <property type="match status" value="1"/>
</dbReference>
<keyword evidence="4 6" id="KW-0472">Membrane</keyword>
<dbReference type="GO" id="GO:0015108">
    <property type="term" value="F:chloride transmembrane transporter activity"/>
    <property type="evidence" value="ECO:0007669"/>
    <property type="project" value="InterPro"/>
</dbReference>
<evidence type="ECO:0000256" key="3">
    <source>
        <dbReference type="ARBA" id="ARBA00022989"/>
    </source>
</evidence>
<accession>A0A4R0HAG4</accession>
<keyword evidence="2 6" id="KW-0812">Transmembrane</keyword>
<dbReference type="Gene3D" id="1.10.3080.10">
    <property type="entry name" value="Clc chloride channel"/>
    <property type="match status" value="1"/>
</dbReference>
<feature type="transmembrane region" description="Helical" evidence="6">
    <location>
        <begin position="386"/>
        <end position="409"/>
    </location>
</feature>
<dbReference type="Pfam" id="PF00654">
    <property type="entry name" value="Voltage_CLC"/>
    <property type="match status" value="1"/>
</dbReference>
<feature type="region of interest" description="Disordered" evidence="5">
    <location>
        <begin position="163"/>
        <end position="202"/>
    </location>
</feature>
<feature type="transmembrane region" description="Helical" evidence="6">
    <location>
        <begin position="551"/>
        <end position="578"/>
    </location>
</feature>
<dbReference type="InterPro" id="IPR001807">
    <property type="entry name" value="ClC"/>
</dbReference>
<feature type="transmembrane region" description="Helical" evidence="6">
    <location>
        <begin position="257"/>
        <end position="277"/>
    </location>
</feature>
<dbReference type="Proteomes" id="UP000292346">
    <property type="component" value="Unassembled WGS sequence"/>
</dbReference>
<comment type="subcellular location">
    <subcellularLocation>
        <location evidence="1">Membrane</location>
        <topology evidence="1">Multi-pass membrane protein</topology>
    </subcellularLocation>
</comment>
<dbReference type="AlphaFoldDB" id="A0A4R0HAG4"/>
<dbReference type="SUPFAM" id="SSF81340">
    <property type="entry name" value="Clc chloride channel"/>
    <property type="match status" value="1"/>
</dbReference>
<name>A0A4R0HAG4_9ACTN</name>
<evidence type="ECO:0000256" key="1">
    <source>
        <dbReference type="ARBA" id="ARBA00004141"/>
    </source>
</evidence>
<feature type="transmembrane region" description="Helical" evidence="6">
    <location>
        <begin position="527"/>
        <end position="545"/>
    </location>
</feature>
<feature type="transmembrane region" description="Helical" evidence="6">
    <location>
        <begin position="31"/>
        <end position="51"/>
    </location>
</feature>